<reference evidence="1" key="1">
    <citation type="journal article" date="2020" name="mSystems">
        <title>Genome- and Community-Level Interaction Insights into Carbon Utilization and Element Cycling Functions of Hydrothermarchaeota in Hydrothermal Sediment.</title>
        <authorList>
            <person name="Zhou Z."/>
            <person name="Liu Y."/>
            <person name="Xu W."/>
            <person name="Pan J."/>
            <person name="Luo Z.H."/>
            <person name="Li M."/>
        </authorList>
    </citation>
    <scope>NUCLEOTIDE SEQUENCE [LARGE SCALE GENOMIC DNA]</scope>
    <source>
        <strain evidence="1">SpSt-774</strain>
    </source>
</reference>
<dbReference type="SUPFAM" id="SSF50998">
    <property type="entry name" value="Quinoprotein alcohol dehydrogenase-like"/>
    <property type="match status" value="1"/>
</dbReference>
<protein>
    <submittedName>
        <fullName evidence="1">T9SS type A sorting domain-containing protein</fullName>
    </submittedName>
</protein>
<dbReference type="PANTHER" id="PTHR42754">
    <property type="entry name" value="ENDOGLUCANASE"/>
    <property type="match status" value="1"/>
</dbReference>
<dbReference type="InterPro" id="IPR011047">
    <property type="entry name" value="Quinoprotein_ADH-like_sf"/>
</dbReference>
<comment type="caution">
    <text evidence="1">The sequence shown here is derived from an EMBL/GenBank/DDBJ whole genome shotgun (WGS) entry which is preliminary data.</text>
</comment>
<gene>
    <name evidence="1" type="ORF">ENV60_04635</name>
</gene>
<name>A0A7C4TDI3_UNCW3</name>
<evidence type="ECO:0000313" key="1">
    <source>
        <dbReference type="EMBL" id="HGV97562.1"/>
    </source>
</evidence>
<organism evidence="1">
    <name type="scientific">candidate division WOR-3 bacterium</name>
    <dbReference type="NCBI Taxonomy" id="2052148"/>
    <lineage>
        <taxon>Bacteria</taxon>
        <taxon>Bacteria division WOR-3</taxon>
    </lineage>
</organism>
<accession>A0A7C4TDI3</accession>
<proteinExistence type="predicted"/>
<dbReference type="PANTHER" id="PTHR42754:SF1">
    <property type="entry name" value="LIPOPROTEIN"/>
    <property type="match status" value="1"/>
</dbReference>
<dbReference type="EMBL" id="DTGZ01000084">
    <property type="protein sequence ID" value="HGV97562.1"/>
    <property type="molecule type" value="Genomic_DNA"/>
</dbReference>
<sequence>MTNWFYLFVLTLGLFTQVRAWVYRYHYYSLDEAKDMVYGPDGNIYVCGMSDNTNGYRDIIVVSLTQAGAERWVYRYNGPANNHDVAWALVYGDDGNIYVAGHSFQSGSTPDFTIISLTLTGSERWVYTYNGAGNSYDFAFDIAYGNNQIYAVGRETDASGSAKGVIICLNTSGVFQWKYTFDGYLNATGYSIIYGGDGNVYATSYWNDMVVVSLTSGGVENWVYRYNYKTPAPGFYCADCPHFITYGSDGNIYVGGYTDITDYSVWDSIFTTVFSLTTAGSLRWQYNFYEGQATLGYDGAGDGIYQGGNFYFTTKSSDNGQLKIIAVNSTTGARVWTYSYPWLSGYDYLYSIFLAGGFLYATGNRGGGNYNDIVLFKVDPTNGAGNLVYTYDNGGSDVAYKGVCSATGNIYLAGGSDGTGEDFIVLGNVTTGIEESENTKSEPEFASRQNFKFSVLPNPFTSYTKVSGNSQNEILVYDIQGRLMGRYKGNYIGEDLKPGVYFLKLDGSKLNPLKVLKIK</sequence>
<dbReference type="NCBIfam" id="TIGR04183">
    <property type="entry name" value="Por_Secre_tail"/>
    <property type="match status" value="1"/>
</dbReference>
<dbReference type="AlphaFoldDB" id="A0A7C4TDI3"/>
<dbReference type="InterPro" id="IPR026444">
    <property type="entry name" value="Secre_tail"/>
</dbReference>